<evidence type="ECO:0000313" key="1">
    <source>
        <dbReference type="EMBL" id="KAH9790473.1"/>
    </source>
</evidence>
<dbReference type="EMBL" id="CM039171">
    <property type="protein sequence ID" value="KAH9790473.1"/>
    <property type="molecule type" value="Genomic_DNA"/>
</dbReference>
<sequence>MQHWTIRQLDINNVFLNGVLIEYVYMHQPEGFIDSRFPYHICKLNKALYGLKQAPRAWYDQLKGSLVQWGFQTSKSDTSLFIKHAGADILVILIYMDDILITGSNTQHVEGSTANYRLQFLSSGFLLLNAYSDADWGSDPDDRKSIGGYCVFLGNNLVSWSSKKQLIVSRSTAEFEYRALALATSEMLWITYLLKELKVSLLKFPILYCDNKSAEVLANNLKYHSRTKHIELDLHFVRDHIAKHELSIDHVPTFDQLADILTKPLAYDQFAYLRNKLNVSPRP</sequence>
<protein>
    <submittedName>
        <fullName evidence="1">Uncharacterized protein</fullName>
    </submittedName>
</protein>
<proteinExistence type="predicted"/>
<comment type="caution">
    <text evidence="1">The sequence shown here is derived from an EMBL/GenBank/DDBJ whole genome shotgun (WGS) entry which is preliminary data.</text>
</comment>
<accession>A0ACB8MX59</accession>
<gene>
    <name evidence="1" type="ORF">KPL71_003410</name>
</gene>
<name>A0ACB8MX59_CITSI</name>
<organism evidence="1 2">
    <name type="scientific">Citrus sinensis</name>
    <name type="common">Sweet orange</name>
    <name type="synonym">Citrus aurantium var. sinensis</name>
    <dbReference type="NCBI Taxonomy" id="2711"/>
    <lineage>
        <taxon>Eukaryota</taxon>
        <taxon>Viridiplantae</taxon>
        <taxon>Streptophyta</taxon>
        <taxon>Embryophyta</taxon>
        <taxon>Tracheophyta</taxon>
        <taxon>Spermatophyta</taxon>
        <taxon>Magnoliopsida</taxon>
        <taxon>eudicotyledons</taxon>
        <taxon>Gunneridae</taxon>
        <taxon>Pentapetalae</taxon>
        <taxon>rosids</taxon>
        <taxon>malvids</taxon>
        <taxon>Sapindales</taxon>
        <taxon>Rutaceae</taxon>
        <taxon>Aurantioideae</taxon>
        <taxon>Citrus</taxon>
    </lineage>
</organism>
<reference evidence="2" key="1">
    <citation type="journal article" date="2023" name="Hortic. Res.">
        <title>A chromosome-level phased genome enabling allele-level studies in sweet orange: a case study on citrus Huanglongbing tolerance.</title>
        <authorList>
            <person name="Wu B."/>
            <person name="Yu Q."/>
            <person name="Deng Z."/>
            <person name="Duan Y."/>
            <person name="Luo F."/>
            <person name="Gmitter F. Jr."/>
        </authorList>
    </citation>
    <scope>NUCLEOTIDE SEQUENCE [LARGE SCALE GENOMIC DNA]</scope>
    <source>
        <strain evidence="2">cv. Valencia</strain>
    </source>
</reference>
<keyword evidence="2" id="KW-1185">Reference proteome</keyword>
<evidence type="ECO:0000313" key="2">
    <source>
        <dbReference type="Proteomes" id="UP000829398"/>
    </source>
</evidence>
<dbReference type="Proteomes" id="UP000829398">
    <property type="component" value="Chromosome 2"/>
</dbReference>